<keyword evidence="2" id="KW-1185">Reference proteome</keyword>
<dbReference type="AlphaFoldDB" id="A0A2K8U898"/>
<dbReference type="Proteomes" id="UP000232638">
    <property type="component" value="Chromosome"/>
</dbReference>
<dbReference type="RefSeq" id="WP_100919577.1">
    <property type="nucleotide sequence ID" value="NZ_CP020370.1"/>
</dbReference>
<reference evidence="1 2" key="1">
    <citation type="submission" date="2017-03" db="EMBL/GenBank/DDBJ databases">
        <title>Complete genome sequence of Candidatus 'Thiodictyon syntrophicum' sp. nov. strain Cad16T, a photolithoautotroph purple sulfur bacterium isolated from an alpine meromictic lake.</title>
        <authorList>
            <person name="Luedin S.M."/>
            <person name="Pothier J.F."/>
            <person name="Danza F."/>
            <person name="Storelli N."/>
            <person name="Wittwer M."/>
            <person name="Tonolla M."/>
        </authorList>
    </citation>
    <scope>NUCLEOTIDE SEQUENCE [LARGE SCALE GENOMIC DNA]</scope>
    <source>
        <strain evidence="1 2">Cad16T</strain>
    </source>
</reference>
<dbReference type="OrthoDB" id="5757337at2"/>
<dbReference type="EMBL" id="CP020370">
    <property type="protein sequence ID" value="AUB81822.1"/>
    <property type="molecule type" value="Genomic_DNA"/>
</dbReference>
<name>A0A2K8U898_9GAMM</name>
<evidence type="ECO:0000313" key="2">
    <source>
        <dbReference type="Proteomes" id="UP000232638"/>
    </source>
</evidence>
<organism evidence="1 2">
    <name type="scientific">Candidatus Thiodictyon syntrophicum</name>
    <dbReference type="NCBI Taxonomy" id="1166950"/>
    <lineage>
        <taxon>Bacteria</taxon>
        <taxon>Pseudomonadati</taxon>
        <taxon>Pseudomonadota</taxon>
        <taxon>Gammaproteobacteria</taxon>
        <taxon>Chromatiales</taxon>
        <taxon>Chromatiaceae</taxon>
        <taxon>Thiodictyon</taxon>
    </lineage>
</organism>
<sequence length="529" mass="59179">MGVYVRSRIIPGRIAPEAWHALYLRTLEFLSGCPPTLMGARRSRGQAIERRVFTRGLEHCAAEPGQRHWLVVGDFDSMEWAESFQLYADLGHYRGTAGSGPQEPPEDILQELLGDDDRGHWNVFDDKTQGHDYHTPMLAVAMLIEDCFPLYAFTGGDIDRAQAETAQTMIEETLGIEVALPLCVDAERLVARIGRYVKGKDAIERFDRLFQGDELALFRLAPRRDLEAWVMDVLRHYSSPGQLGVTRLAMRWLDADRDLATLCRLACLDEAGPCFDPVAFAATLAATWVTVPEAARSALAPFARPTGAPDTVHSQLGMALLDMTGLQGRRIRRFIPRDEALAVLSDLFPERAGPIREGLDARVAQIVQGLETVRGPVDDLARRSRDEPESGDGRSFLRFRSAATLSEAQRTQFRYFACTANRLLSLLPEQVPDSASWTTVEIQRMLERACDAQDLTLTEDAWAWIESEPDRELLSMLLAFAAMNEREQRFWNIRLALFEHRALAVAVLAASRDPAVCDEIAELQSAREG</sequence>
<evidence type="ECO:0000313" key="1">
    <source>
        <dbReference type="EMBL" id="AUB81822.1"/>
    </source>
</evidence>
<gene>
    <name evidence="1" type="ORF">THSYN_13205</name>
</gene>
<proteinExistence type="predicted"/>
<dbReference type="KEGG" id="tsy:THSYN_13205"/>
<protein>
    <submittedName>
        <fullName evidence="1">Uncharacterized protein</fullName>
    </submittedName>
</protein>
<accession>A0A2K8U898</accession>